<evidence type="ECO:0000256" key="2">
    <source>
        <dbReference type="SAM" id="Phobius"/>
    </source>
</evidence>
<accession>A0A4R7T8D7</accession>
<keyword evidence="2" id="KW-0472">Membrane</keyword>
<dbReference type="AlphaFoldDB" id="A0A4R7T8D7"/>
<feature type="transmembrane region" description="Helical" evidence="2">
    <location>
        <begin position="64"/>
        <end position="81"/>
    </location>
</feature>
<evidence type="ECO:0000313" key="3">
    <source>
        <dbReference type="EMBL" id="TDU88075.1"/>
    </source>
</evidence>
<gene>
    <name evidence="3" type="ORF">EV138_1614</name>
</gene>
<dbReference type="OrthoDB" id="3831251at2"/>
<dbReference type="EMBL" id="SOCE01000001">
    <property type="protein sequence ID" value="TDU88075.1"/>
    <property type="molecule type" value="Genomic_DNA"/>
</dbReference>
<keyword evidence="2" id="KW-1133">Transmembrane helix</keyword>
<keyword evidence="2" id="KW-0812">Transmembrane</keyword>
<dbReference type="Proteomes" id="UP000295151">
    <property type="component" value="Unassembled WGS sequence"/>
</dbReference>
<protein>
    <submittedName>
        <fullName evidence="3">Uncharacterized protein</fullName>
    </submittedName>
</protein>
<evidence type="ECO:0000313" key="4">
    <source>
        <dbReference type="Proteomes" id="UP000295151"/>
    </source>
</evidence>
<feature type="region of interest" description="Disordered" evidence="1">
    <location>
        <begin position="118"/>
        <end position="142"/>
    </location>
</feature>
<dbReference type="RefSeq" id="WP_133977759.1">
    <property type="nucleotide sequence ID" value="NZ_SOCE01000001.1"/>
</dbReference>
<name>A0A4R7T8D7_9ACTN</name>
<evidence type="ECO:0000256" key="1">
    <source>
        <dbReference type="SAM" id="MobiDB-lite"/>
    </source>
</evidence>
<proteinExistence type="predicted"/>
<feature type="transmembrane region" description="Helical" evidence="2">
    <location>
        <begin position="87"/>
        <end position="107"/>
    </location>
</feature>
<sequence length="142" mass="14432">MTELRDPRPAPRVPAWLALLVLVAALVAAATLDESAASTAAAVVAVVAGWLAVAGMARRWTIGPWGAVAAGAAVAGILLLRDPGYRLPGVLLLVVGLVGLPILLAIARVKRYADRIPEPGRTTDGSELLGGGNVEPGSGPFD</sequence>
<organism evidence="3 4">
    <name type="scientific">Kribbella voronezhensis</name>
    <dbReference type="NCBI Taxonomy" id="2512212"/>
    <lineage>
        <taxon>Bacteria</taxon>
        <taxon>Bacillati</taxon>
        <taxon>Actinomycetota</taxon>
        <taxon>Actinomycetes</taxon>
        <taxon>Propionibacteriales</taxon>
        <taxon>Kribbellaceae</taxon>
        <taxon>Kribbella</taxon>
    </lineage>
</organism>
<feature type="transmembrane region" description="Helical" evidence="2">
    <location>
        <begin position="39"/>
        <end position="57"/>
    </location>
</feature>
<reference evidence="3 4" key="1">
    <citation type="submission" date="2019-03" db="EMBL/GenBank/DDBJ databases">
        <title>Genomic Encyclopedia of Type Strains, Phase III (KMG-III): the genomes of soil and plant-associated and newly described type strains.</title>
        <authorList>
            <person name="Whitman W."/>
        </authorList>
    </citation>
    <scope>NUCLEOTIDE SEQUENCE [LARGE SCALE GENOMIC DNA]</scope>
    <source>
        <strain evidence="3 4">VKM Ac-2575</strain>
    </source>
</reference>
<comment type="caution">
    <text evidence="3">The sequence shown here is derived from an EMBL/GenBank/DDBJ whole genome shotgun (WGS) entry which is preliminary data.</text>
</comment>
<keyword evidence="4" id="KW-1185">Reference proteome</keyword>